<proteinExistence type="predicted"/>
<gene>
    <name evidence="1" type="ORF">E6C76_10025</name>
</gene>
<keyword evidence="2" id="KW-1185">Reference proteome</keyword>
<protein>
    <submittedName>
        <fullName evidence="1">Uncharacterized protein</fullName>
    </submittedName>
</protein>
<dbReference type="Proteomes" id="UP000308430">
    <property type="component" value="Unassembled WGS sequence"/>
</dbReference>
<dbReference type="SUPFAM" id="SSF46785">
    <property type="entry name" value="Winged helix' DNA-binding domain"/>
    <property type="match status" value="1"/>
</dbReference>
<sequence>MPVCVVATLQAAGFRATRVQTRVFSLVAASPVPIAADDIIRLLFAEGASTSSSSAHRTLHELTLAGLLLREWVPGRTGARAVYSIHADRTVGCRTAAGEGAGEGRTESCPPGTSCRMARAGRGGVCTSP</sequence>
<dbReference type="InterPro" id="IPR036388">
    <property type="entry name" value="WH-like_DNA-bd_sf"/>
</dbReference>
<name>A0A4S4B0I3_9RHOO</name>
<accession>A0A4S4B0I3</accession>
<evidence type="ECO:0000313" key="1">
    <source>
        <dbReference type="EMBL" id="THF65866.1"/>
    </source>
</evidence>
<dbReference type="InterPro" id="IPR036390">
    <property type="entry name" value="WH_DNA-bd_sf"/>
</dbReference>
<reference evidence="1 2" key="1">
    <citation type="submission" date="2019-04" db="EMBL/GenBank/DDBJ databases">
        <title>Azoarcus nasutitermitis sp. nov. isolated from termite nest.</title>
        <authorList>
            <person name="Lin S.-Y."/>
            <person name="Hameed A."/>
            <person name="Hsu Y.-H."/>
            <person name="Young C.-C."/>
        </authorList>
    </citation>
    <scope>NUCLEOTIDE SEQUENCE [LARGE SCALE GENOMIC DNA]</scope>
    <source>
        <strain evidence="1 2">CC-YHH838</strain>
    </source>
</reference>
<comment type="caution">
    <text evidence="1">The sequence shown here is derived from an EMBL/GenBank/DDBJ whole genome shotgun (WGS) entry which is preliminary data.</text>
</comment>
<evidence type="ECO:0000313" key="2">
    <source>
        <dbReference type="Proteomes" id="UP000308430"/>
    </source>
</evidence>
<dbReference type="Gene3D" id="1.10.10.10">
    <property type="entry name" value="Winged helix-like DNA-binding domain superfamily/Winged helix DNA-binding domain"/>
    <property type="match status" value="1"/>
</dbReference>
<organism evidence="1 2">
    <name type="scientific">Pseudothauera nasutitermitis</name>
    <dbReference type="NCBI Taxonomy" id="2565930"/>
    <lineage>
        <taxon>Bacteria</taxon>
        <taxon>Pseudomonadati</taxon>
        <taxon>Pseudomonadota</taxon>
        <taxon>Betaproteobacteria</taxon>
        <taxon>Rhodocyclales</taxon>
        <taxon>Zoogloeaceae</taxon>
        <taxon>Pseudothauera</taxon>
    </lineage>
</organism>
<dbReference type="EMBL" id="SSOC01000003">
    <property type="protein sequence ID" value="THF65866.1"/>
    <property type="molecule type" value="Genomic_DNA"/>
</dbReference>
<dbReference type="RefSeq" id="WP_136348072.1">
    <property type="nucleotide sequence ID" value="NZ_SSOC01000003.1"/>
</dbReference>
<dbReference type="AlphaFoldDB" id="A0A4S4B0I3"/>